<dbReference type="OrthoDB" id="1274715at2"/>
<proteinExistence type="predicted"/>
<dbReference type="RefSeq" id="WP_074611683.1">
    <property type="nucleotide sequence ID" value="NZ_FNGY01000010.1"/>
</dbReference>
<evidence type="ECO:0000313" key="1">
    <source>
        <dbReference type="EMBL" id="SDN93375.1"/>
    </source>
</evidence>
<dbReference type="Proteomes" id="UP000183200">
    <property type="component" value="Unassembled WGS sequence"/>
</dbReference>
<gene>
    <name evidence="1" type="ORF">SAMN05421820_110164</name>
</gene>
<protein>
    <submittedName>
        <fullName evidence="1">RHS repeat-associated core domain-containing protein</fullName>
    </submittedName>
</protein>
<accession>A0A1H0FFB4</accession>
<dbReference type="Gene3D" id="2.180.10.10">
    <property type="entry name" value="RHS repeat-associated core"/>
    <property type="match status" value="1"/>
</dbReference>
<evidence type="ECO:0000313" key="2">
    <source>
        <dbReference type="Proteomes" id="UP000183200"/>
    </source>
</evidence>
<keyword evidence="2" id="KW-1185">Reference proteome</keyword>
<dbReference type="InterPro" id="IPR022385">
    <property type="entry name" value="Rhs_assc_core"/>
</dbReference>
<organism evidence="1 2">
    <name type="scientific">Pedobacter steynii</name>
    <dbReference type="NCBI Taxonomy" id="430522"/>
    <lineage>
        <taxon>Bacteria</taxon>
        <taxon>Pseudomonadati</taxon>
        <taxon>Bacteroidota</taxon>
        <taxon>Sphingobacteriia</taxon>
        <taxon>Sphingobacteriales</taxon>
        <taxon>Sphingobacteriaceae</taxon>
        <taxon>Pedobacter</taxon>
    </lineage>
</organism>
<dbReference type="EMBL" id="FNGY01000010">
    <property type="protein sequence ID" value="SDN93375.1"/>
    <property type="molecule type" value="Genomic_DNA"/>
</dbReference>
<sequence>MYDYRARFYDPVIGRFSTADPLSEKIRRFSPYSYTFGNPIRFVDSDGMMADDIVFRGTDNKEIRIKAAGDHKYVEILNYNLNL</sequence>
<reference evidence="2" key="1">
    <citation type="submission" date="2016-10" db="EMBL/GenBank/DDBJ databases">
        <authorList>
            <person name="Varghese N."/>
            <person name="Submissions S."/>
        </authorList>
    </citation>
    <scope>NUCLEOTIDE SEQUENCE [LARGE SCALE GENOMIC DNA]</scope>
    <source>
        <strain evidence="2">DSM 19110</strain>
    </source>
</reference>
<dbReference type="AlphaFoldDB" id="A0A1H0FFB4"/>
<name>A0A1H0FFB4_9SPHI</name>
<dbReference type="NCBIfam" id="TIGR03696">
    <property type="entry name" value="Rhs_assc_core"/>
    <property type="match status" value="1"/>
</dbReference>